<keyword evidence="3" id="KW-1185">Reference proteome</keyword>
<reference evidence="4" key="2">
    <citation type="submission" date="2025-08" db="UniProtKB">
        <authorList>
            <consortium name="RefSeq"/>
        </authorList>
    </citation>
    <scope>IDENTIFICATION</scope>
    <source>
        <tissue evidence="4">Leaf</tissue>
    </source>
</reference>
<dbReference type="GeneID" id="130470087"/>
<feature type="region of interest" description="Disordered" evidence="1">
    <location>
        <begin position="1"/>
        <end position="32"/>
    </location>
</feature>
<dbReference type="Pfam" id="PF14111">
    <property type="entry name" value="DUF4283"/>
    <property type="match status" value="1"/>
</dbReference>
<dbReference type="InterPro" id="IPR025558">
    <property type="entry name" value="DUF4283"/>
</dbReference>
<evidence type="ECO:0000259" key="2">
    <source>
        <dbReference type="Pfam" id="PF14111"/>
    </source>
</evidence>
<dbReference type="PANTHER" id="PTHR31286:SF99">
    <property type="entry name" value="DUF4283 DOMAIN-CONTAINING PROTEIN"/>
    <property type="match status" value="1"/>
</dbReference>
<accession>A0ABM3RJ59</accession>
<dbReference type="PANTHER" id="PTHR31286">
    <property type="entry name" value="GLYCINE-RICH CELL WALL STRUCTURAL PROTEIN 1.8-LIKE"/>
    <property type="match status" value="1"/>
</dbReference>
<feature type="compositionally biased region" description="Pro residues" evidence="1">
    <location>
        <begin position="1"/>
        <end position="12"/>
    </location>
</feature>
<evidence type="ECO:0000313" key="4">
    <source>
        <dbReference type="RefSeq" id="XP_056695645.1"/>
    </source>
</evidence>
<evidence type="ECO:0000256" key="1">
    <source>
        <dbReference type="SAM" id="MobiDB-lite"/>
    </source>
</evidence>
<dbReference type="InterPro" id="IPR040256">
    <property type="entry name" value="At4g02000-like"/>
</dbReference>
<reference evidence="3" key="1">
    <citation type="journal article" date="2021" name="Nat. Commun.">
        <title>Genomic analyses provide insights into spinach domestication and the genetic basis of agronomic traits.</title>
        <authorList>
            <person name="Cai X."/>
            <person name="Sun X."/>
            <person name="Xu C."/>
            <person name="Sun H."/>
            <person name="Wang X."/>
            <person name="Ge C."/>
            <person name="Zhang Z."/>
            <person name="Wang Q."/>
            <person name="Fei Z."/>
            <person name="Jiao C."/>
            <person name="Wang Q."/>
        </authorList>
    </citation>
    <scope>NUCLEOTIDE SEQUENCE [LARGE SCALE GENOMIC DNA]</scope>
    <source>
        <strain evidence="3">cv. Varoflay</strain>
    </source>
</reference>
<feature type="domain" description="DUF4283" evidence="2">
    <location>
        <begin position="57"/>
        <end position="139"/>
    </location>
</feature>
<proteinExistence type="predicted"/>
<gene>
    <name evidence="4" type="primary">LOC130470087</name>
</gene>
<sequence>MEEESPPPPPTPKDVEMQDDDNERITTNQGKSTTLSRKIVECQKKVLFLIYQTRLRSSWKLTPMGKCLGLNPKQAFMDARVRSMWRIKGSLETIDVGKGIFFYRFSMEEDYERALFGGPWFILDHYIMITTWRPNFRPSINEFDKMTVWVRFAELPVEYYDKDALFSIAKIAGKSIRVNYATDKLTRARYARVCIEIDIQKPLVTKVWVGGD</sequence>
<evidence type="ECO:0000313" key="3">
    <source>
        <dbReference type="Proteomes" id="UP000813463"/>
    </source>
</evidence>
<dbReference type="RefSeq" id="XP_056695645.1">
    <property type="nucleotide sequence ID" value="XM_056839667.1"/>
</dbReference>
<dbReference type="Proteomes" id="UP000813463">
    <property type="component" value="Chromosome 3"/>
</dbReference>
<protein>
    <recommendedName>
        <fullName evidence="2">DUF4283 domain-containing protein</fullName>
    </recommendedName>
</protein>
<organism evidence="3 4">
    <name type="scientific">Spinacia oleracea</name>
    <name type="common">Spinach</name>
    <dbReference type="NCBI Taxonomy" id="3562"/>
    <lineage>
        <taxon>Eukaryota</taxon>
        <taxon>Viridiplantae</taxon>
        <taxon>Streptophyta</taxon>
        <taxon>Embryophyta</taxon>
        <taxon>Tracheophyta</taxon>
        <taxon>Spermatophyta</taxon>
        <taxon>Magnoliopsida</taxon>
        <taxon>eudicotyledons</taxon>
        <taxon>Gunneridae</taxon>
        <taxon>Pentapetalae</taxon>
        <taxon>Caryophyllales</taxon>
        <taxon>Chenopodiaceae</taxon>
        <taxon>Chenopodioideae</taxon>
        <taxon>Anserineae</taxon>
        <taxon>Spinacia</taxon>
    </lineage>
</organism>
<name>A0ABM3RJ59_SPIOL</name>